<feature type="compositionally biased region" description="Low complexity" evidence="1">
    <location>
        <begin position="41"/>
        <end position="51"/>
    </location>
</feature>
<accession>A0ABM1KFF8</accession>
<dbReference type="InterPro" id="IPR026715">
    <property type="entry name" value="SPATC1"/>
</dbReference>
<evidence type="ECO:0000313" key="4">
    <source>
        <dbReference type="RefSeq" id="XP_015272445.1"/>
    </source>
</evidence>
<dbReference type="InterPro" id="IPR029384">
    <property type="entry name" value="Speriolin_C"/>
</dbReference>
<feature type="compositionally biased region" description="Basic and acidic residues" evidence="1">
    <location>
        <begin position="61"/>
        <end position="90"/>
    </location>
</feature>
<gene>
    <name evidence="4" type="primary">LOC107115282</name>
</gene>
<reference evidence="4" key="1">
    <citation type="submission" date="2025-08" db="UniProtKB">
        <authorList>
            <consortium name="RefSeq"/>
        </authorList>
    </citation>
    <scope>IDENTIFICATION</scope>
</reference>
<dbReference type="Proteomes" id="UP000694871">
    <property type="component" value="Unplaced"/>
</dbReference>
<proteinExistence type="predicted"/>
<name>A0ABM1KFF8_GEKJA</name>
<evidence type="ECO:0000256" key="1">
    <source>
        <dbReference type="SAM" id="MobiDB-lite"/>
    </source>
</evidence>
<feature type="compositionally biased region" description="Pro residues" evidence="1">
    <location>
        <begin position="21"/>
        <end position="35"/>
    </location>
</feature>
<keyword evidence="3" id="KW-1185">Reference proteome</keyword>
<protein>
    <submittedName>
        <fullName evidence="4">Speriolin-like</fullName>
    </submittedName>
</protein>
<organism evidence="3 4">
    <name type="scientific">Gekko japonicus</name>
    <name type="common">Schlegel's Japanese gecko</name>
    <dbReference type="NCBI Taxonomy" id="146911"/>
    <lineage>
        <taxon>Eukaryota</taxon>
        <taxon>Metazoa</taxon>
        <taxon>Chordata</taxon>
        <taxon>Craniata</taxon>
        <taxon>Vertebrata</taxon>
        <taxon>Euteleostomi</taxon>
        <taxon>Lepidosauria</taxon>
        <taxon>Squamata</taxon>
        <taxon>Bifurcata</taxon>
        <taxon>Gekkota</taxon>
        <taxon>Gekkonidae</taxon>
        <taxon>Gekkoninae</taxon>
        <taxon>Gekko</taxon>
    </lineage>
</organism>
<sequence>MPLGAYRVAPFQKAPAGPLGPQSPAPFVLQPPPPGRKARKPSSPGAAPAAALRTQTQDSQRPPDVRPKERKETSSKTSSDAKPKDGKQENMERIVGEIAFQLDRRILSAIFPDQVRLYGFTVRNIPKKVMQSGNDPYSQLSDKQASAIMERYDTVMNRLKPLGYDPNDHPRITEHVVNTFGILRERPEMSGAEAASYNDIQNLRNVVKETVPSDMHNDCLLLLNCLHQLSQDDGKPLFIW</sequence>
<feature type="domain" description="Speriolin C-terminal" evidence="2">
    <location>
        <begin position="94"/>
        <end position="240"/>
    </location>
</feature>
<dbReference type="PANTHER" id="PTHR22192:SF16">
    <property type="entry name" value="SPERIOLIN"/>
    <property type="match status" value="1"/>
</dbReference>
<feature type="region of interest" description="Disordered" evidence="1">
    <location>
        <begin position="1"/>
        <end position="90"/>
    </location>
</feature>
<evidence type="ECO:0000259" key="2">
    <source>
        <dbReference type="Pfam" id="PF15059"/>
    </source>
</evidence>
<dbReference type="PANTHER" id="PTHR22192">
    <property type="entry name" value="SPERIOLIN"/>
    <property type="match status" value="1"/>
</dbReference>
<dbReference type="Pfam" id="PF15059">
    <property type="entry name" value="Speriolin_C"/>
    <property type="match status" value="1"/>
</dbReference>
<dbReference type="RefSeq" id="XP_015272445.1">
    <property type="nucleotide sequence ID" value="XM_015416959.1"/>
</dbReference>
<evidence type="ECO:0000313" key="3">
    <source>
        <dbReference type="Proteomes" id="UP000694871"/>
    </source>
</evidence>
<dbReference type="GeneID" id="107115282"/>